<reference evidence="1 2" key="1">
    <citation type="submission" date="2014-04" db="EMBL/GenBank/DDBJ databases">
        <title>A comprehensive comparison of genomes of Erythrobacter spp. strains.</title>
        <authorList>
            <person name="Zheng Q."/>
        </authorList>
    </citation>
    <scope>NUCLEOTIDE SEQUENCE [LARGE SCALE GENOMIC DNA]</scope>
    <source>
        <strain evidence="1 2">DSM 6997</strain>
    </source>
</reference>
<dbReference type="AlphaFoldDB" id="A0A074M7Y5"/>
<protein>
    <recommendedName>
        <fullName evidence="3">Methyltransferase domain-containing protein</fullName>
    </recommendedName>
</protein>
<evidence type="ECO:0008006" key="3">
    <source>
        <dbReference type="Google" id="ProtNLM"/>
    </source>
</evidence>
<dbReference type="EMBL" id="JMIW01000002">
    <property type="protein sequence ID" value="KEO90886.1"/>
    <property type="molecule type" value="Genomic_DNA"/>
</dbReference>
<proteinExistence type="predicted"/>
<gene>
    <name evidence="1" type="ORF">EH31_07565</name>
</gene>
<accession>A0A074M7Y5</accession>
<dbReference type="RefSeq" id="WP_034959336.1">
    <property type="nucleotide sequence ID" value="NZ_JMIW01000002.1"/>
</dbReference>
<comment type="caution">
    <text evidence="1">The sequence shown here is derived from an EMBL/GenBank/DDBJ whole genome shotgun (WGS) entry which is preliminary data.</text>
</comment>
<dbReference type="eggNOG" id="COG2227">
    <property type="taxonomic scope" value="Bacteria"/>
</dbReference>
<evidence type="ECO:0000313" key="2">
    <source>
        <dbReference type="Proteomes" id="UP000027647"/>
    </source>
</evidence>
<dbReference type="Proteomes" id="UP000027647">
    <property type="component" value="Unassembled WGS sequence"/>
</dbReference>
<keyword evidence="2" id="KW-1185">Reference proteome</keyword>
<dbReference type="STRING" id="1044.EH31_07565"/>
<name>A0A074M7Y5_ERYLO</name>
<dbReference type="InterPro" id="IPR029063">
    <property type="entry name" value="SAM-dependent_MTases_sf"/>
</dbReference>
<dbReference type="SUPFAM" id="SSF53335">
    <property type="entry name" value="S-adenosyl-L-methionine-dependent methyltransferases"/>
    <property type="match status" value="1"/>
</dbReference>
<dbReference type="OrthoDB" id="9791837at2"/>
<organism evidence="1 2">
    <name type="scientific">Erythrobacter longus</name>
    <dbReference type="NCBI Taxonomy" id="1044"/>
    <lineage>
        <taxon>Bacteria</taxon>
        <taxon>Pseudomonadati</taxon>
        <taxon>Pseudomonadota</taxon>
        <taxon>Alphaproteobacteria</taxon>
        <taxon>Sphingomonadales</taxon>
        <taxon>Erythrobacteraceae</taxon>
        <taxon>Erythrobacter/Porphyrobacter group</taxon>
        <taxon>Erythrobacter</taxon>
    </lineage>
</organism>
<sequence length="244" mass="26874">MAITNESPDSLYGSDFHADRDARTRATARSVLAKVKEWIDPQSAADVGCGVGTWLAAAREVGIADVQGFEGPWAKTANLVLADNEVSFQNLEETVSMDRRYDLVISLEVAEHLAPTRARDFVADLCELGDCVLFSAAIPMQGGTGHVNEQWQSYWADHFAAHGYVAFDPVRPLIWKDSSIAFWYRQNMLLYVREGSAAEAKMKTAGFAPAAMLDLVHPDQYLHAEAAQPARALSRKVKQVFGRS</sequence>
<dbReference type="Gene3D" id="3.40.50.150">
    <property type="entry name" value="Vaccinia Virus protein VP39"/>
    <property type="match status" value="1"/>
</dbReference>
<dbReference type="Pfam" id="PF13489">
    <property type="entry name" value="Methyltransf_23"/>
    <property type="match status" value="1"/>
</dbReference>
<evidence type="ECO:0000313" key="1">
    <source>
        <dbReference type="EMBL" id="KEO90886.1"/>
    </source>
</evidence>